<reference evidence="16 17" key="1">
    <citation type="journal article" date="2013" name="BMC Genomics">
        <title>Reconstruction of the lipid metabolism for the microalga Monoraphidium neglectum from its genome sequence reveals characteristics suitable for biofuel production.</title>
        <authorList>
            <person name="Bogen C."/>
            <person name="Al-Dilaimi A."/>
            <person name="Albersmeier A."/>
            <person name="Wichmann J."/>
            <person name="Grundmann M."/>
            <person name="Rupp O."/>
            <person name="Lauersen K.J."/>
            <person name="Blifernez-Klassen O."/>
            <person name="Kalinowski J."/>
            <person name="Goesmann A."/>
            <person name="Mussgnug J.H."/>
            <person name="Kruse O."/>
        </authorList>
    </citation>
    <scope>NUCLEOTIDE SEQUENCE [LARGE SCALE GENOMIC DNA]</scope>
    <source>
        <strain evidence="16 17">SAG 48.87</strain>
    </source>
</reference>
<dbReference type="STRING" id="145388.A0A0D2MHD6"/>
<keyword evidence="7 14" id="KW-0479">Metal-binding</keyword>
<evidence type="ECO:0000256" key="14">
    <source>
        <dbReference type="PROSITE-ProRule" id="PRU00433"/>
    </source>
</evidence>
<gene>
    <name evidence="16" type="ORF">MNEG_13502</name>
</gene>
<dbReference type="EMBL" id="KK104084">
    <property type="protein sequence ID" value="KIY94460.1"/>
    <property type="molecule type" value="Genomic_DNA"/>
</dbReference>
<comment type="function">
    <text evidence="1">Functions as an electron carrier between membrane-bound cytochrome b6-f and photosystem I in oxygenic photosynthesis.</text>
</comment>
<dbReference type="InterPro" id="IPR009056">
    <property type="entry name" value="Cyt_c-like_dom"/>
</dbReference>
<evidence type="ECO:0000313" key="17">
    <source>
        <dbReference type="Proteomes" id="UP000054498"/>
    </source>
</evidence>
<dbReference type="InterPro" id="IPR023655">
    <property type="entry name" value="Cyt_C6"/>
</dbReference>
<dbReference type="KEGG" id="mng:MNEG_13502"/>
<dbReference type="GO" id="GO:0009055">
    <property type="term" value="F:electron transfer activity"/>
    <property type="evidence" value="ECO:0007669"/>
    <property type="project" value="InterPro"/>
</dbReference>
<evidence type="ECO:0000256" key="8">
    <source>
        <dbReference type="ARBA" id="ARBA00022982"/>
    </source>
</evidence>
<dbReference type="GeneID" id="25730971"/>
<proteinExistence type="inferred from homology"/>
<keyword evidence="8" id="KW-0249">Electron transport</keyword>
<evidence type="ECO:0000256" key="13">
    <source>
        <dbReference type="ARBA" id="ARBA00033211"/>
    </source>
</evidence>
<evidence type="ECO:0000256" key="5">
    <source>
        <dbReference type="ARBA" id="ARBA00022531"/>
    </source>
</evidence>
<dbReference type="GO" id="GO:0015979">
    <property type="term" value="P:photosynthesis"/>
    <property type="evidence" value="ECO:0007669"/>
    <property type="project" value="UniProtKB-KW"/>
</dbReference>
<dbReference type="InterPro" id="IPR036909">
    <property type="entry name" value="Cyt_c-like_dom_sf"/>
</dbReference>
<sequence length="148" mass="15066">MMLKATSAKAGVRAQAARTRSVAVRAQAQDAPSAVSRALGVAAASVVAATTLFGGAAFAEADLALGKAVFDGNCAACHAGGGNNVIPDHTLQKAAIEQFLDGGFNIEAIVYQIENGKGAMPAWDGRLDEDEIAGVAAYVYDQAAGNKW</sequence>
<feature type="domain" description="Cytochrome c" evidence="15">
    <location>
        <begin position="61"/>
        <end position="143"/>
    </location>
</feature>
<keyword evidence="9 14" id="KW-0408">Iron</keyword>
<comment type="similarity">
    <text evidence="3">Belongs to the cytochrome c family. PetJ subfamily.</text>
</comment>
<dbReference type="Gene3D" id="1.10.760.10">
    <property type="entry name" value="Cytochrome c-like domain"/>
    <property type="match status" value="1"/>
</dbReference>
<name>A0A0D2MHD6_9CHLO</name>
<evidence type="ECO:0000256" key="11">
    <source>
        <dbReference type="ARBA" id="ARBA00030448"/>
    </source>
</evidence>
<evidence type="ECO:0000259" key="15">
    <source>
        <dbReference type="PROSITE" id="PS51007"/>
    </source>
</evidence>
<protein>
    <recommendedName>
        <fullName evidence="13">Cytochrome c-553</fullName>
    </recommendedName>
    <alternativeName>
        <fullName evidence="12">Cytochrome c553</fullName>
    </alternativeName>
    <alternativeName>
        <fullName evidence="11">Soluble cytochrome f</fullName>
    </alternativeName>
</protein>
<dbReference type="OrthoDB" id="1930491at2759"/>
<evidence type="ECO:0000256" key="6">
    <source>
        <dbReference type="ARBA" id="ARBA00022617"/>
    </source>
</evidence>
<keyword evidence="10" id="KW-0793">Thylakoid</keyword>
<dbReference type="Proteomes" id="UP000054498">
    <property type="component" value="Unassembled WGS sequence"/>
</dbReference>
<evidence type="ECO:0000256" key="3">
    <source>
        <dbReference type="ARBA" id="ARBA00009650"/>
    </source>
</evidence>
<dbReference type="GO" id="GO:0005506">
    <property type="term" value="F:iron ion binding"/>
    <property type="evidence" value="ECO:0007669"/>
    <property type="project" value="InterPro"/>
</dbReference>
<evidence type="ECO:0000256" key="4">
    <source>
        <dbReference type="ARBA" id="ARBA00022448"/>
    </source>
</evidence>
<dbReference type="InterPro" id="IPR008168">
    <property type="entry name" value="Cyt_C_IC"/>
</dbReference>
<comment type="subcellular location">
    <subcellularLocation>
        <location evidence="2">Plastid</location>
        <location evidence="2">Chloroplast thylakoid lumen</location>
    </subcellularLocation>
</comment>
<keyword evidence="5" id="KW-0602">Photosynthesis</keyword>
<dbReference type="PRINTS" id="PR00605">
    <property type="entry name" value="CYTCHROMECIC"/>
</dbReference>
<dbReference type="GO" id="GO:0020037">
    <property type="term" value="F:heme binding"/>
    <property type="evidence" value="ECO:0007669"/>
    <property type="project" value="InterPro"/>
</dbReference>
<dbReference type="GO" id="GO:0009543">
    <property type="term" value="C:chloroplast thylakoid lumen"/>
    <property type="evidence" value="ECO:0007669"/>
    <property type="project" value="UniProtKB-SubCell"/>
</dbReference>
<organism evidence="16 17">
    <name type="scientific">Monoraphidium neglectum</name>
    <dbReference type="NCBI Taxonomy" id="145388"/>
    <lineage>
        <taxon>Eukaryota</taxon>
        <taxon>Viridiplantae</taxon>
        <taxon>Chlorophyta</taxon>
        <taxon>core chlorophytes</taxon>
        <taxon>Chlorophyceae</taxon>
        <taxon>CS clade</taxon>
        <taxon>Sphaeropleales</taxon>
        <taxon>Selenastraceae</taxon>
        <taxon>Monoraphidium</taxon>
    </lineage>
</organism>
<dbReference type="RefSeq" id="XP_013893480.1">
    <property type="nucleotide sequence ID" value="XM_014038026.1"/>
</dbReference>
<evidence type="ECO:0000256" key="1">
    <source>
        <dbReference type="ARBA" id="ARBA00002347"/>
    </source>
</evidence>
<evidence type="ECO:0000313" key="16">
    <source>
        <dbReference type="EMBL" id="KIY94460.1"/>
    </source>
</evidence>
<evidence type="ECO:0000256" key="12">
    <source>
        <dbReference type="ARBA" id="ARBA00031247"/>
    </source>
</evidence>
<keyword evidence="17" id="KW-1185">Reference proteome</keyword>
<dbReference type="SUPFAM" id="SSF46626">
    <property type="entry name" value="Cytochrome c"/>
    <property type="match status" value="1"/>
</dbReference>
<evidence type="ECO:0000256" key="7">
    <source>
        <dbReference type="ARBA" id="ARBA00022723"/>
    </source>
</evidence>
<evidence type="ECO:0000256" key="9">
    <source>
        <dbReference type="ARBA" id="ARBA00023004"/>
    </source>
</evidence>
<dbReference type="Pfam" id="PF13442">
    <property type="entry name" value="Cytochrome_CBB3"/>
    <property type="match status" value="1"/>
</dbReference>
<keyword evidence="4" id="KW-0813">Transport</keyword>
<evidence type="ECO:0000256" key="2">
    <source>
        <dbReference type="ARBA" id="ARBA00004456"/>
    </source>
</evidence>
<dbReference type="PROSITE" id="PS51007">
    <property type="entry name" value="CYTC"/>
    <property type="match status" value="1"/>
</dbReference>
<evidence type="ECO:0000256" key="10">
    <source>
        <dbReference type="ARBA" id="ARBA00023078"/>
    </source>
</evidence>
<accession>A0A0D2MHD6</accession>
<dbReference type="AlphaFoldDB" id="A0A0D2MHD6"/>
<keyword evidence="6 14" id="KW-0349">Heme</keyword>
<dbReference type="PANTHER" id="PTHR34688">
    <property type="entry name" value="CYTOCHROME C6, CHLOROPLASTIC"/>
    <property type="match status" value="1"/>
</dbReference>
<dbReference type="PANTHER" id="PTHR34688:SF2">
    <property type="entry name" value="CYTOCHROME C6, CHLOROPLASTIC"/>
    <property type="match status" value="1"/>
</dbReference>